<evidence type="ECO:0000256" key="5">
    <source>
        <dbReference type="ARBA" id="ARBA00023242"/>
    </source>
</evidence>
<feature type="compositionally biased region" description="Low complexity" evidence="6">
    <location>
        <begin position="98"/>
        <end position="119"/>
    </location>
</feature>
<accession>A0A7I8LC73</accession>
<dbReference type="GO" id="GO:0043565">
    <property type="term" value="F:sequence-specific DNA binding"/>
    <property type="evidence" value="ECO:0007669"/>
    <property type="project" value="InterPro"/>
</dbReference>
<keyword evidence="4" id="KW-0804">Transcription</keyword>
<dbReference type="PROSITE" id="PS50811">
    <property type="entry name" value="WRKY"/>
    <property type="match status" value="1"/>
</dbReference>
<dbReference type="GO" id="GO:0003700">
    <property type="term" value="F:DNA-binding transcription factor activity"/>
    <property type="evidence" value="ECO:0007669"/>
    <property type="project" value="InterPro"/>
</dbReference>
<reference evidence="8" key="1">
    <citation type="submission" date="2020-02" db="EMBL/GenBank/DDBJ databases">
        <authorList>
            <person name="Scholz U."/>
            <person name="Mascher M."/>
            <person name="Fiebig A."/>
        </authorList>
    </citation>
    <scope>NUCLEOTIDE SEQUENCE</scope>
</reference>
<dbReference type="FunFam" id="2.20.25.80:FF:000004">
    <property type="entry name" value="WRKY transcription factor 65"/>
    <property type="match status" value="1"/>
</dbReference>
<sequence>MAVDLMGYSRMEEDAAVIQEAAAAGFRSAELLVFQLSHRRQQQPQPDFREIADFAVGKFKKVISMLSRTGRARFRSGPIAATAIRDRAAPPPTASTGPNPAAVPSSAPAQATHRAPAAVAALPPQSVTIDFSKPSPVINADGFTLSQSMSSASPSFMTSLTGDGSLSTGKLGSALFAGRPPLSSDLKKKRHSHIHCDSISGGRCHCSKKKRHRVKKVIRVPAISSKIADIPPDEYSWRKYGQKPIKGSPYPRGYYKCSSLRGCPARKHVERALEDPSMLIVTYEGEHTHGQTAPAAAARPPND</sequence>
<dbReference type="OrthoDB" id="777189at2759"/>
<name>A0A7I8LC73_SPIIN</name>
<dbReference type="PANTHER" id="PTHR31282">
    <property type="entry name" value="WRKY TRANSCRIPTION FACTOR 21-RELATED"/>
    <property type="match status" value="1"/>
</dbReference>
<comment type="subcellular location">
    <subcellularLocation>
        <location evidence="1">Nucleus</location>
    </subcellularLocation>
</comment>
<gene>
    <name evidence="8" type="ORF">SI8410_13018080</name>
</gene>
<dbReference type="Proteomes" id="UP000663760">
    <property type="component" value="Chromosome 13"/>
</dbReference>
<feature type="domain" description="WRKY" evidence="7">
    <location>
        <begin position="226"/>
        <end position="292"/>
    </location>
</feature>
<evidence type="ECO:0000256" key="1">
    <source>
        <dbReference type="ARBA" id="ARBA00004123"/>
    </source>
</evidence>
<keyword evidence="3" id="KW-0238">DNA-binding</keyword>
<dbReference type="GO" id="GO:0005634">
    <property type="term" value="C:nucleus"/>
    <property type="evidence" value="ECO:0007669"/>
    <property type="project" value="UniProtKB-SubCell"/>
</dbReference>
<organism evidence="8 9">
    <name type="scientific">Spirodela intermedia</name>
    <name type="common">Intermediate duckweed</name>
    <dbReference type="NCBI Taxonomy" id="51605"/>
    <lineage>
        <taxon>Eukaryota</taxon>
        <taxon>Viridiplantae</taxon>
        <taxon>Streptophyta</taxon>
        <taxon>Embryophyta</taxon>
        <taxon>Tracheophyta</taxon>
        <taxon>Spermatophyta</taxon>
        <taxon>Magnoliopsida</taxon>
        <taxon>Liliopsida</taxon>
        <taxon>Araceae</taxon>
        <taxon>Lemnoideae</taxon>
        <taxon>Spirodela</taxon>
    </lineage>
</organism>
<dbReference type="InterPro" id="IPR044810">
    <property type="entry name" value="WRKY_plant"/>
</dbReference>
<dbReference type="Pfam" id="PF10533">
    <property type="entry name" value="Plant_zn_clust"/>
    <property type="match status" value="1"/>
</dbReference>
<dbReference type="Pfam" id="PF03106">
    <property type="entry name" value="WRKY"/>
    <property type="match status" value="1"/>
</dbReference>
<dbReference type="AlphaFoldDB" id="A0A7I8LC73"/>
<proteinExistence type="predicted"/>
<evidence type="ECO:0000256" key="6">
    <source>
        <dbReference type="SAM" id="MobiDB-lite"/>
    </source>
</evidence>
<dbReference type="SUPFAM" id="SSF118290">
    <property type="entry name" value="WRKY DNA-binding domain"/>
    <property type="match status" value="1"/>
</dbReference>
<protein>
    <recommendedName>
        <fullName evidence="7">WRKY domain-containing protein</fullName>
    </recommendedName>
</protein>
<keyword evidence="2" id="KW-0805">Transcription regulation</keyword>
<dbReference type="SMART" id="SM00774">
    <property type="entry name" value="WRKY"/>
    <property type="match status" value="1"/>
</dbReference>
<evidence type="ECO:0000256" key="4">
    <source>
        <dbReference type="ARBA" id="ARBA00023163"/>
    </source>
</evidence>
<dbReference type="InterPro" id="IPR036576">
    <property type="entry name" value="WRKY_dom_sf"/>
</dbReference>
<dbReference type="Gene3D" id="2.20.25.80">
    <property type="entry name" value="WRKY domain"/>
    <property type="match status" value="1"/>
</dbReference>
<feature type="region of interest" description="Disordered" evidence="6">
    <location>
        <begin position="81"/>
        <end position="119"/>
    </location>
</feature>
<evidence type="ECO:0000259" key="7">
    <source>
        <dbReference type="PROSITE" id="PS50811"/>
    </source>
</evidence>
<evidence type="ECO:0000256" key="3">
    <source>
        <dbReference type="ARBA" id="ARBA00023125"/>
    </source>
</evidence>
<evidence type="ECO:0000313" key="9">
    <source>
        <dbReference type="Proteomes" id="UP000663760"/>
    </source>
</evidence>
<keyword evidence="5" id="KW-0539">Nucleus</keyword>
<dbReference type="InterPro" id="IPR018872">
    <property type="entry name" value="Zn-cluster-dom"/>
</dbReference>
<dbReference type="InterPro" id="IPR003657">
    <property type="entry name" value="WRKY_dom"/>
</dbReference>
<evidence type="ECO:0000313" key="8">
    <source>
        <dbReference type="EMBL" id="CAA7407402.1"/>
    </source>
</evidence>
<keyword evidence="9" id="KW-1185">Reference proteome</keyword>
<evidence type="ECO:0000256" key="2">
    <source>
        <dbReference type="ARBA" id="ARBA00023015"/>
    </source>
</evidence>
<dbReference type="EMBL" id="LR746276">
    <property type="protein sequence ID" value="CAA7407402.1"/>
    <property type="molecule type" value="Genomic_DNA"/>
</dbReference>